<evidence type="ECO:0000256" key="3">
    <source>
        <dbReference type="ARBA" id="ARBA00023015"/>
    </source>
</evidence>
<dbReference type="InterPro" id="IPR001005">
    <property type="entry name" value="SANT/Myb"/>
</dbReference>
<evidence type="ECO:0000256" key="7">
    <source>
        <dbReference type="SAM" id="MobiDB-lite"/>
    </source>
</evidence>
<evidence type="ECO:0000256" key="2">
    <source>
        <dbReference type="ARBA" id="ARBA00022737"/>
    </source>
</evidence>
<dbReference type="EMBL" id="JAXIOK010000021">
    <property type="protein sequence ID" value="KAK4745654.1"/>
    <property type="molecule type" value="Genomic_DNA"/>
</dbReference>
<gene>
    <name evidence="10" type="ORF">SAY87_011966</name>
</gene>
<dbReference type="FunFam" id="1.10.10.60:FF:000015">
    <property type="entry name" value="Transcription factor RAX3"/>
    <property type="match status" value="1"/>
</dbReference>
<feature type="domain" description="HTH myb-type" evidence="9">
    <location>
        <begin position="9"/>
        <end position="62"/>
    </location>
</feature>
<dbReference type="Pfam" id="PF00249">
    <property type="entry name" value="Myb_DNA-binding"/>
    <property type="match status" value="2"/>
</dbReference>
<comment type="subcellular location">
    <subcellularLocation>
        <location evidence="1">Nucleus</location>
    </subcellularLocation>
</comment>
<reference evidence="10 11" key="1">
    <citation type="journal article" date="2023" name="Hortic Res">
        <title>Pangenome of water caltrop reveals structural variations and asymmetric subgenome divergence after allopolyploidization.</title>
        <authorList>
            <person name="Zhang X."/>
            <person name="Chen Y."/>
            <person name="Wang L."/>
            <person name="Yuan Y."/>
            <person name="Fang M."/>
            <person name="Shi L."/>
            <person name="Lu R."/>
            <person name="Comes H.P."/>
            <person name="Ma Y."/>
            <person name="Chen Y."/>
            <person name="Huang G."/>
            <person name="Zhou Y."/>
            <person name="Zheng Z."/>
            <person name="Qiu Y."/>
        </authorList>
    </citation>
    <scope>NUCLEOTIDE SEQUENCE [LARGE SCALE GENOMIC DNA]</scope>
    <source>
        <tissue evidence="10">Roots</tissue>
    </source>
</reference>
<keyword evidence="5" id="KW-0804">Transcription</keyword>
<dbReference type="PANTHER" id="PTHR48000:SF67">
    <property type="entry name" value="MYB-LIKE DNA-BINDING DOMAIN CONTAINING PROTEIN, EXPRESSED"/>
    <property type="match status" value="1"/>
</dbReference>
<keyword evidence="4" id="KW-0238">DNA-binding</keyword>
<dbReference type="Proteomes" id="UP001345219">
    <property type="component" value="Chromosome 10"/>
</dbReference>
<comment type="caution">
    <text evidence="10">The sequence shown here is derived from an EMBL/GenBank/DDBJ whole genome shotgun (WGS) entry which is preliminary data.</text>
</comment>
<dbReference type="GO" id="GO:0003677">
    <property type="term" value="F:DNA binding"/>
    <property type="evidence" value="ECO:0007669"/>
    <property type="project" value="UniProtKB-KW"/>
</dbReference>
<evidence type="ECO:0008006" key="12">
    <source>
        <dbReference type="Google" id="ProtNLM"/>
    </source>
</evidence>
<evidence type="ECO:0000259" key="8">
    <source>
        <dbReference type="PROSITE" id="PS50090"/>
    </source>
</evidence>
<evidence type="ECO:0000256" key="6">
    <source>
        <dbReference type="ARBA" id="ARBA00023242"/>
    </source>
</evidence>
<dbReference type="InterPro" id="IPR017930">
    <property type="entry name" value="Myb_dom"/>
</dbReference>
<dbReference type="InterPro" id="IPR009057">
    <property type="entry name" value="Homeodomain-like_sf"/>
</dbReference>
<feature type="domain" description="Myb-like" evidence="8">
    <location>
        <begin position="9"/>
        <end position="62"/>
    </location>
</feature>
<dbReference type="Gene3D" id="1.10.10.60">
    <property type="entry name" value="Homeodomain-like"/>
    <property type="match status" value="2"/>
</dbReference>
<dbReference type="PROSITE" id="PS51294">
    <property type="entry name" value="HTH_MYB"/>
    <property type="match status" value="2"/>
</dbReference>
<feature type="compositionally biased region" description="Basic and acidic residues" evidence="7">
    <location>
        <begin position="122"/>
        <end position="137"/>
    </location>
</feature>
<evidence type="ECO:0000313" key="11">
    <source>
        <dbReference type="Proteomes" id="UP001345219"/>
    </source>
</evidence>
<feature type="domain" description="HTH myb-type" evidence="9">
    <location>
        <begin position="63"/>
        <end position="118"/>
    </location>
</feature>
<dbReference type="PANTHER" id="PTHR48000">
    <property type="entry name" value="OS09G0431300 PROTEIN"/>
    <property type="match status" value="1"/>
</dbReference>
<protein>
    <recommendedName>
        <fullName evidence="12">Transcription factor RAX3</fullName>
    </recommendedName>
</protein>
<organism evidence="10 11">
    <name type="scientific">Trapa incisa</name>
    <dbReference type="NCBI Taxonomy" id="236973"/>
    <lineage>
        <taxon>Eukaryota</taxon>
        <taxon>Viridiplantae</taxon>
        <taxon>Streptophyta</taxon>
        <taxon>Embryophyta</taxon>
        <taxon>Tracheophyta</taxon>
        <taxon>Spermatophyta</taxon>
        <taxon>Magnoliopsida</taxon>
        <taxon>eudicotyledons</taxon>
        <taxon>Gunneridae</taxon>
        <taxon>Pentapetalae</taxon>
        <taxon>rosids</taxon>
        <taxon>malvids</taxon>
        <taxon>Myrtales</taxon>
        <taxon>Lythraceae</taxon>
        <taxon>Trapa</taxon>
    </lineage>
</organism>
<feature type="region of interest" description="Disordered" evidence="7">
    <location>
        <begin position="119"/>
        <end position="146"/>
    </location>
</feature>
<evidence type="ECO:0000313" key="10">
    <source>
        <dbReference type="EMBL" id="KAK4745654.1"/>
    </source>
</evidence>
<dbReference type="AlphaFoldDB" id="A0AAN7GPL8"/>
<evidence type="ECO:0000256" key="5">
    <source>
        <dbReference type="ARBA" id="ARBA00023163"/>
    </source>
</evidence>
<name>A0AAN7GPL8_9MYRT</name>
<keyword evidence="3" id="KW-0805">Transcription regulation</keyword>
<sequence length="361" mass="40449">MGRAPCCDKASVKKGPWSLEEDAKLRSYIEQHGTGGNWIVLPQKIGLKRCGKSCRLRWLNYLRPNIKHGGFSEEEDGLICSLYVSIGSSRWSIIAAQLPGRTDNDIKNYWNSRLKKKLLGKQRKERDRQGNNNDIRKGGLKNSMGSISGRENQIDCPCSFVLCRNQITPTLEELPMLAQTTPTLHSDLEDRTIVFNGPLSFDQYYPIGQSSPSPPQNPNYVHGASVAMVSPATIAALQLGDEQGGKAFPCTAEETQLLANHERPFDRADFLLDECIDAACPGAASVNWYDMINSMVYLPSLSYGLGTQNVVVYTEHKLWERRKKGGKRLAKKQHIVPNYIIIPFAVKLKEGISFSRKKHNR</sequence>
<accession>A0AAN7GPL8</accession>
<dbReference type="PROSITE" id="PS50090">
    <property type="entry name" value="MYB_LIKE"/>
    <property type="match status" value="2"/>
</dbReference>
<keyword evidence="11" id="KW-1185">Reference proteome</keyword>
<evidence type="ECO:0000259" key="9">
    <source>
        <dbReference type="PROSITE" id="PS51294"/>
    </source>
</evidence>
<dbReference type="GO" id="GO:0005634">
    <property type="term" value="C:nucleus"/>
    <property type="evidence" value="ECO:0007669"/>
    <property type="project" value="UniProtKB-SubCell"/>
</dbReference>
<dbReference type="CDD" id="cd00167">
    <property type="entry name" value="SANT"/>
    <property type="match status" value="2"/>
</dbReference>
<proteinExistence type="predicted"/>
<keyword evidence="6" id="KW-0539">Nucleus</keyword>
<dbReference type="SUPFAM" id="SSF46689">
    <property type="entry name" value="Homeodomain-like"/>
    <property type="match status" value="1"/>
</dbReference>
<dbReference type="SMART" id="SM00717">
    <property type="entry name" value="SANT"/>
    <property type="match status" value="2"/>
</dbReference>
<evidence type="ECO:0000256" key="4">
    <source>
        <dbReference type="ARBA" id="ARBA00023125"/>
    </source>
</evidence>
<feature type="domain" description="Myb-like" evidence="8">
    <location>
        <begin position="63"/>
        <end position="114"/>
    </location>
</feature>
<evidence type="ECO:0000256" key="1">
    <source>
        <dbReference type="ARBA" id="ARBA00004123"/>
    </source>
</evidence>
<keyword evidence="2" id="KW-0677">Repeat</keyword>